<protein>
    <submittedName>
        <fullName evidence="3">Fimbrial major subunit CsuA/B family protein</fullName>
    </submittedName>
</protein>
<evidence type="ECO:0000259" key="2">
    <source>
        <dbReference type="Pfam" id="PF05229"/>
    </source>
</evidence>
<keyword evidence="1" id="KW-0732">Signal</keyword>
<dbReference type="RefSeq" id="WP_160605084.1">
    <property type="nucleotide sequence ID" value="NZ_WTYX01000002.1"/>
</dbReference>
<proteinExistence type="predicted"/>
<evidence type="ECO:0000313" key="4">
    <source>
        <dbReference type="Proteomes" id="UP000442714"/>
    </source>
</evidence>
<dbReference type="OrthoDB" id="7426167at2"/>
<dbReference type="InterPro" id="IPR007893">
    <property type="entry name" value="Spore_coat_U/FanG"/>
</dbReference>
<feature type="signal peptide" evidence="1">
    <location>
        <begin position="1"/>
        <end position="26"/>
    </location>
</feature>
<gene>
    <name evidence="3" type="ORF">GRI41_11275</name>
</gene>
<dbReference type="EMBL" id="WTYX01000002">
    <property type="protein sequence ID" value="MXO91407.1"/>
    <property type="molecule type" value="Genomic_DNA"/>
</dbReference>
<feature type="domain" description="Spore coat protein U/FanG" evidence="2">
    <location>
        <begin position="32"/>
        <end position="165"/>
    </location>
</feature>
<accession>A0A844ZXC4</accession>
<dbReference type="Pfam" id="PF05229">
    <property type="entry name" value="SCPU"/>
    <property type="match status" value="1"/>
</dbReference>
<comment type="caution">
    <text evidence="3">The sequence shown here is derived from an EMBL/GenBank/DDBJ whole genome shotgun (WGS) entry which is preliminary data.</text>
</comment>
<dbReference type="Proteomes" id="UP000442714">
    <property type="component" value="Unassembled WGS sequence"/>
</dbReference>
<evidence type="ECO:0000256" key="1">
    <source>
        <dbReference type="SAM" id="SignalP"/>
    </source>
</evidence>
<organism evidence="3 4">
    <name type="scientific">Pontixanthobacter aquaemixtae</name>
    <dbReference type="NCBI Taxonomy" id="1958940"/>
    <lineage>
        <taxon>Bacteria</taxon>
        <taxon>Pseudomonadati</taxon>
        <taxon>Pseudomonadota</taxon>
        <taxon>Alphaproteobacteria</taxon>
        <taxon>Sphingomonadales</taxon>
        <taxon>Erythrobacteraceae</taxon>
        <taxon>Pontixanthobacter</taxon>
    </lineage>
</organism>
<sequence>MRNRFAFIRLITVGFGGLLAAVPAWAGTEVESMDIEATVVSGCQISATTMNFGNITGLTGRPTTTSTISLLCTPNTDYEIAIDAGLHTQGARNRRMYNPTTNRYMRYNIYRNANFTGAWDTRNNRKVSGNSGVTGIASHTAYGQIRNLAPANAGAGVFADTVTITVEF</sequence>
<name>A0A844ZXC4_9SPHN</name>
<evidence type="ECO:0000313" key="3">
    <source>
        <dbReference type="EMBL" id="MXO91407.1"/>
    </source>
</evidence>
<dbReference type="AlphaFoldDB" id="A0A844ZXC4"/>
<dbReference type="SMART" id="SM00972">
    <property type="entry name" value="SCPU"/>
    <property type="match status" value="1"/>
</dbReference>
<feature type="chain" id="PRO_5032634386" evidence="1">
    <location>
        <begin position="27"/>
        <end position="168"/>
    </location>
</feature>
<dbReference type="InterPro" id="IPR053167">
    <property type="entry name" value="Spore_coat_component"/>
</dbReference>
<reference evidence="3 4" key="1">
    <citation type="submission" date="2019-12" db="EMBL/GenBank/DDBJ databases">
        <title>Genomic-based taxomic classification of the family Erythrobacteraceae.</title>
        <authorList>
            <person name="Xu L."/>
        </authorList>
    </citation>
    <scope>NUCLEOTIDE SEQUENCE [LARGE SCALE GENOMIC DNA]</scope>
    <source>
        <strain evidence="3 4">KCTC 52763</strain>
    </source>
</reference>
<keyword evidence="4" id="KW-1185">Reference proteome</keyword>
<dbReference type="PANTHER" id="PTHR37089">
    <property type="entry name" value="PROTEIN U-RELATED"/>
    <property type="match status" value="1"/>
</dbReference>